<keyword evidence="3" id="KW-1185">Reference proteome</keyword>
<dbReference type="InterPro" id="IPR027417">
    <property type="entry name" value="P-loop_NTPase"/>
</dbReference>
<evidence type="ECO:0000313" key="3">
    <source>
        <dbReference type="Proteomes" id="UP000193420"/>
    </source>
</evidence>
<dbReference type="RefSeq" id="WP_085497213.1">
    <property type="nucleotide sequence ID" value="NZ_FXAO01000002.1"/>
</dbReference>
<name>A0A1X7IXN6_9FLAO</name>
<protein>
    <submittedName>
        <fullName evidence="2">AAA domain-containing protein, putative AbiEii toxin, Type IV TA system</fullName>
    </submittedName>
</protein>
<sequence length="621" mass="72571">MLKGIKLDKKLEESFSGPKYFGIINNIEQVNTLVGVNNTGKSRFLRTIFSEAKNVKFIFDLDEKTKKIFKNSIDPIISQIDNLKRYGINYNYISTIKSYAQNIFDTSEQALDSILNLYWFLSTIEEDEFKLTNSSMAYHLSQGLSQVKTLTTSLGSTIDQLGVENGEIDKIYIPILRGLRPIAQESSNFSKNDIYLNRTKHDYFKDKISKGLIFTGLSIYEWIKKLLLGDESERNEIKHFEEFLEKNVFKKRINLIPKYDDDVLHIKIGDETQFPIYKLGDGLQTLIIILFPIFINRKKPHIVFIEEPETHLHPKWQRLLYRSICLFEKHTYFLSTHSSVFINSSKNSIFIVSKKKGKTHLHHSEVKTEKISILKDLGYKPNDLFQTNYLLWVEGQSDKLYLNYLIQKIDDSLVEGEDYSVMFYGGSSYKHFLMNNGDLNLEFIRSLNQNYALIMDSDRIKSGQRYNIKKKEIVDLFKKHKAICWLTKLREIENYIPYNNFENAVKTVHKIKNIEIDRGDFGDRCKYIDLDAKPTFKPNIKLSNEFFSKIQKNRDSTLIGVKEQELREEIELCLENTKKNFNQIDKIKVAEKIVQNGFAIQNDELQKVLTSIVEDIRKANE</sequence>
<dbReference type="PANTHER" id="PTHR43581:SF2">
    <property type="entry name" value="EXCINUCLEASE ATPASE SUBUNIT"/>
    <property type="match status" value="1"/>
</dbReference>
<accession>A0A1X7IXN6</accession>
<dbReference type="OrthoDB" id="9792800at2"/>
<dbReference type="AlphaFoldDB" id="A0A1X7IXN6"/>
<dbReference type="Gene3D" id="3.40.50.300">
    <property type="entry name" value="P-loop containing nucleotide triphosphate hydrolases"/>
    <property type="match status" value="1"/>
</dbReference>
<dbReference type="Proteomes" id="UP000193420">
    <property type="component" value="Unassembled WGS sequence"/>
</dbReference>
<dbReference type="STRING" id="188872.SAMN03080602_01253"/>
<organism evidence="2 3">
    <name type="scientific">Arenibacter troitsensis</name>
    <dbReference type="NCBI Taxonomy" id="188872"/>
    <lineage>
        <taxon>Bacteria</taxon>
        <taxon>Pseudomonadati</taxon>
        <taxon>Bacteroidota</taxon>
        <taxon>Flavobacteriia</taxon>
        <taxon>Flavobacteriales</taxon>
        <taxon>Flavobacteriaceae</taxon>
        <taxon>Arenibacter</taxon>
    </lineage>
</organism>
<evidence type="ECO:0000313" key="2">
    <source>
        <dbReference type="EMBL" id="SMG19700.1"/>
    </source>
</evidence>
<reference evidence="3" key="1">
    <citation type="submission" date="2017-04" db="EMBL/GenBank/DDBJ databases">
        <authorList>
            <person name="Varghese N."/>
            <person name="Submissions S."/>
        </authorList>
    </citation>
    <scope>NUCLEOTIDE SEQUENCE [LARGE SCALE GENOMIC DNA]</scope>
    <source>
        <strain evidence="3">DSM 19835</strain>
    </source>
</reference>
<dbReference type="InterPro" id="IPR051396">
    <property type="entry name" value="Bact_Antivir_Def_Nuclease"/>
</dbReference>
<gene>
    <name evidence="2" type="ORF">SAMN03080602_01253</name>
</gene>
<dbReference type="SUPFAM" id="SSF52540">
    <property type="entry name" value="P-loop containing nucleoside triphosphate hydrolases"/>
    <property type="match status" value="1"/>
</dbReference>
<dbReference type="EMBL" id="FXAO01000002">
    <property type="protein sequence ID" value="SMG19700.1"/>
    <property type="molecule type" value="Genomic_DNA"/>
</dbReference>
<proteinExistence type="predicted"/>
<dbReference type="PANTHER" id="PTHR43581">
    <property type="entry name" value="ATP/GTP PHOSPHATASE"/>
    <property type="match status" value="1"/>
</dbReference>
<evidence type="ECO:0000259" key="1">
    <source>
        <dbReference type="Pfam" id="PF13175"/>
    </source>
</evidence>
<feature type="domain" description="Endonuclease GajA/Old nuclease/RecF-like AAA" evidence="1">
    <location>
        <begin position="27"/>
        <end position="342"/>
    </location>
</feature>
<dbReference type="InterPro" id="IPR041685">
    <property type="entry name" value="AAA_GajA/Old/RecF-like"/>
</dbReference>
<dbReference type="Pfam" id="PF13175">
    <property type="entry name" value="AAA_15"/>
    <property type="match status" value="1"/>
</dbReference>